<dbReference type="GO" id="GO:0016829">
    <property type="term" value="F:lyase activity"/>
    <property type="evidence" value="ECO:0007669"/>
    <property type="project" value="UniProtKB-KW"/>
</dbReference>
<evidence type="ECO:0000313" key="2">
    <source>
        <dbReference type="EMBL" id="KHK91849.1"/>
    </source>
</evidence>
<dbReference type="InterPro" id="IPR004360">
    <property type="entry name" value="Glyas_Fos-R_dOase_dom"/>
</dbReference>
<dbReference type="SUPFAM" id="SSF54593">
    <property type="entry name" value="Glyoxalase/Bleomycin resistance protein/Dihydroxybiphenyl dioxygenase"/>
    <property type="match status" value="1"/>
</dbReference>
<accession>A0A0B1ZRD5</accession>
<dbReference type="Pfam" id="PF00903">
    <property type="entry name" value="Glyoxalase"/>
    <property type="match status" value="1"/>
</dbReference>
<dbReference type="AlphaFoldDB" id="A0A0B1ZRD5"/>
<dbReference type="InterPro" id="IPR050383">
    <property type="entry name" value="GlyoxalaseI/FosfomycinResist"/>
</dbReference>
<dbReference type="PROSITE" id="PS51819">
    <property type="entry name" value="VOC"/>
    <property type="match status" value="1"/>
</dbReference>
<dbReference type="RefSeq" id="WP_039284819.1">
    <property type="nucleotide sequence ID" value="NZ_JTDI01000003.1"/>
</dbReference>
<dbReference type="OrthoDB" id="9795618at2"/>
<dbReference type="EMBL" id="JTDI01000003">
    <property type="protein sequence ID" value="KHK91849.1"/>
    <property type="molecule type" value="Genomic_DNA"/>
</dbReference>
<protein>
    <submittedName>
        <fullName evidence="2">Lactoylglutathione lyase</fullName>
    </submittedName>
</protein>
<proteinExistence type="predicted"/>
<gene>
    <name evidence="2" type="ORF">LK12_13995</name>
</gene>
<evidence type="ECO:0000313" key="3">
    <source>
        <dbReference type="Proteomes" id="UP000031057"/>
    </source>
</evidence>
<dbReference type="InterPro" id="IPR029068">
    <property type="entry name" value="Glyas_Bleomycin-R_OHBP_Dase"/>
</dbReference>
<dbReference type="PANTHER" id="PTHR21366:SF14">
    <property type="entry name" value="GLYOXALASE DOMAIN-CONTAINING PROTEIN 5"/>
    <property type="match status" value="1"/>
</dbReference>
<keyword evidence="3" id="KW-1185">Reference proteome</keyword>
<reference evidence="2 3" key="1">
    <citation type="submission" date="2014-10" db="EMBL/GenBank/DDBJ databases">
        <title>Genome sequence of Novosphingobium malaysiense MUSC 273(T).</title>
        <authorList>
            <person name="Lee L.-H."/>
        </authorList>
    </citation>
    <scope>NUCLEOTIDE SEQUENCE [LARGE SCALE GENOMIC DNA]</scope>
    <source>
        <strain evidence="2 3">MUSC 273</strain>
    </source>
</reference>
<dbReference type="Gene3D" id="3.10.180.10">
    <property type="entry name" value="2,3-Dihydroxybiphenyl 1,2-Dioxygenase, domain 1"/>
    <property type="match status" value="1"/>
</dbReference>
<dbReference type="Proteomes" id="UP000031057">
    <property type="component" value="Unassembled WGS sequence"/>
</dbReference>
<dbReference type="PANTHER" id="PTHR21366">
    <property type="entry name" value="GLYOXALASE FAMILY PROTEIN"/>
    <property type="match status" value="1"/>
</dbReference>
<evidence type="ECO:0000259" key="1">
    <source>
        <dbReference type="PROSITE" id="PS51819"/>
    </source>
</evidence>
<sequence length="161" mass="18334">MIRGIHHIGMNCRDIERMKRFYCEALGFEPVDDEGFSWADQEVMDHIVDVPKSAAKGCMLRAGTCYLEMFEYSAPQSDLEKPLRPYDRGYTHFCIDVTDIEKDIAHLKACGMTFNDRDFVDVGHVKTLYGYDPEGNVIEVQQCAPANGFTLEELRENAPAE</sequence>
<feature type="domain" description="VOC" evidence="1">
    <location>
        <begin position="4"/>
        <end position="143"/>
    </location>
</feature>
<organism evidence="2 3">
    <name type="scientific">Novosphingobium malaysiense</name>
    <dbReference type="NCBI Taxonomy" id="1348853"/>
    <lineage>
        <taxon>Bacteria</taxon>
        <taxon>Pseudomonadati</taxon>
        <taxon>Pseudomonadota</taxon>
        <taxon>Alphaproteobacteria</taxon>
        <taxon>Sphingomonadales</taxon>
        <taxon>Sphingomonadaceae</taxon>
        <taxon>Novosphingobium</taxon>
    </lineage>
</organism>
<keyword evidence="2" id="KW-0456">Lyase</keyword>
<comment type="caution">
    <text evidence="2">The sequence shown here is derived from an EMBL/GenBank/DDBJ whole genome shotgun (WGS) entry which is preliminary data.</text>
</comment>
<name>A0A0B1ZRD5_9SPHN</name>
<dbReference type="InterPro" id="IPR037523">
    <property type="entry name" value="VOC_core"/>
</dbReference>
<dbReference type="STRING" id="1348853.LK12_13995"/>